<reference evidence="4 5" key="1">
    <citation type="submission" date="2018-08" db="EMBL/GenBank/DDBJ databases">
        <title>A genome reference for cultivated species of the human gut microbiota.</title>
        <authorList>
            <person name="Zou Y."/>
            <person name="Xue W."/>
            <person name="Luo G."/>
        </authorList>
    </citation>
    <scope>NUCLEOTIDE SEQUENCE [LARGE SCALE GENOMIC DNA]</scope>
    <source>
        <strain evidence="4 5">AF14-32</strain>
    </source>
</reference>
<comment type="caution">
    <text evidence="4">The sequence shown here is derived from an EMBL/GenBank/DDBJ whole genome shotgun (WGS) entry which is preliminary data.</text>
</comment>
<organism evidence="4 5">
    <name type="scientific">Bacteroides intestinalis</name>
    <dbReference type="NCBI Taxonomy" id="329854"/>
    <lineage>
        <taxon>Bacteria</taxon>
        <taxon>Pseudomonadati</taxon>
        <taxon>Bacteroidota</taxon>
        <taxon>Bacteroidia</taxon>
        <taxon>Bacteroidales</taxon>
        <taxon>Bacteroidaceae</taxon>
        <taxon>Bacteroides</taxon>
    </lineage>
</organism>
<dbReference type="GO" id="GO:0009279">
    <property type="term" value="C:cell outer membrane"/>
    <property type="evidence" value="ECO:0007669"/>
    <property type="project" value="UniProtKB-SubCell"/>
</dbReference>
<dbReference type="Proteomes" id="UP000283850">
    <property type="component" value="Unassembled WGS sequence"/>
</dbReference>
<proteinExistence type="predicted"/>
<evidence type="ECO:0000256" key="2">
    <source>
        <dbReference type="ARBA" id="ARBA00023136"/>
    </source>
</evidence>
<evidence type="ECO:0000313" key="4">
    <source>
        <dbReference type="EMBL" id="RGV56242.1"/>
    </source>
</evidence>
<evidence type="ECO:0000256" key="3">
    <source>
        <dbReference type="ARBA" id="ARBA00023237"/>
    </source>
</evidence>
<gene>
    <name evidence="4" type="ORF">DWW10_06045</name>
</gene>
<dbReference type="InterPro" id="IPR008969">
    <property type="entry name" value="CarboxyPept-like_regulatory"/>
</dbReference>
<dbReference type="Gene3D" id="2.40.170.20">
    <property type="entry name" value="TonB-dependent receptor, beta-barrel domain"/>
    <property type="match status" value="1"/>
</dbReference>
<keyword evidence="3" id="KW-0998">Cell outer membrane</keyword>
<dbReference type="SUPFAM" id="SSF56935">
    <property type="entry name" value="Porins"/>
    <property type="match status" value="1"/>
</dbReference>
<dbReference type="InterPro" id="IPR037066">
    <property type="entry name" value="Plug_dom_sf"/>
</dbReference>
<dbReference type="SUPFAM" id="SSF49464">
    <property type="entry name" value="Carboxypeptidase regulatory domain-like"/>
    <property type="match status" value="1"/>
</dbReference>
<name>A0A412YFL5_9BACE</name>
<evidence type="ECO:0000313" key="5">
    <source>
        <dbReference type="Proteomes" id="UP000283850"/>
    </source>
</evidence>
<dbReference type="AlphaFoldDB" id="A0A412YFL5"/>
<dbReference type="Gene3D" id="2.170.130.10">
    <property type="entry name" value="TonB-dependent receptor, plug domain"/>
    <property type="match status" value="1"/>
</dbReference>
<protein>
    <submittedName>
        <fullName evidence="4">Uncharacterized protein</fullName>
    </submittedName>
</protein>
<dbReference type="InterPro" id="IPR036942">
    <property type="entry name" value="Beta-barrel_TonB_sf"/>
</dbReference>
<accession>A0A412YFL5</accession>
<keyword evidence="2" id="KW-0472">Membrane</keyword>
<dbReference type="EMBL" id="QRZF01000003">
    <property type="protein sequence ID" value="RGV56242.1"/>
    <property type="molecule type" value="Genomic_DNA"/>
</dbReference>
<comment type="subcellular location">
    <subcellularLocation>
        <location evidence="1">Cell outer membrane</location>
    </subcellularLocation>
</comment>
<sequence length="860" mass="99015">MKRLILLLFMLLIFCLDYAFSQNTIIGHVSDKADQTPLSNVLIVMKSKTTSNIIRYTQTSIEGEFSMPIKETDYENCLLHLSLLGYKPQTMELKRNVNKFRVEMEVAVTHLKEVTVKAQKIREQGDTLIYNVASFKDIQDKTIGDVLQKMPGIDVAKSGEITYNGTAINKFYIEGKDLLEGKYGIATNGISPDDVGSVEIIEDHQPIRVLQGVSFSSQAAVNLRLKEKARAKWIINALAAGGISEQPQSGLWMAELFMMRMKQRTQNITLYKSNNIGKSLEKEVNNYTAKENDIADYIQISGLRTPNLEEKRTLFSRSHLFSSSNLWAIKQDWECRAQMNYLNQRNTGQTSALTTYYLPEGNRLITEEQQSVEHSHKLTAQVSIEGNKETFYLQNSLKTDIEWNDVELATAGSLTNLQHASLPNRKISNDFKLIKRWGNHLITFNSINVWNTLPQKLTVIRNGTSKQKTDEYSFFSHEQVTYGFHFQGMTLSLEGGAKAQFRTLDSQLSGVPDSLGTNIQRWGTNNIQLYVTPKLEYQYHRVEFTLESPIRYYRYLFSHQIKNENDWMASPSLRIKWYISPYLYALLRGRITPKECDLHSLYNGLILTDYRTLTKGMDFYSTSESKSLSTSLNFKQPMLGLFANIMVMKSWNSQEYLSEQEFIGDYVLRSYRKTPSRSDTWTAFGTISYNVDFLKGTAGLNVIFRNNNRTMLSEGIPTSYTQENYSVAGRLNGRIGQVLNWQYRLSYSQNHLKIDNQFQQRLNQWEHALSLTASFCKRWNIQGTGEYYRNEIARKQFKSMILADGKLSYNLNSHMELSATVSNLFNKKNYAYTIYNDLSSVGYTRMIRGREFFVSVYLKK</sequence>
<dbReference type="RefSeq" id="WP_022391655.1">
    <property type="nucleotide sequence ID" value="NZ_QRZF01000003.1"/>
</dbReference>
<evidence type="ECO:0000256" key="1">
    <source>
        <dbReference type="ARBA" id="ARBA00004442"/>
    </source>
</evidence>